<feature type="transmembrane region" description="Helical" evidence="1">
    <location>
        <begin position="193"/>
        <end position="214"/>
    </location>
</feature>
<evidence type="ECO:0000313" key="3">
    <source>
        <dbReference type="Proteomes" id="UP000605259"/>
    </source>
</evidence>
<comment type="caution">
    <text evidence="2">The sequence shown here is derived from an EMBL/GenBank/DDBJ whole genome shotgun (WGS) entry which is preliminary data.</text>
</comment>
<feature type="transmembrane region" description="Helical" evidence="1">
    <location>
        <begin position="156"/>
        <end position="173"/>
    </location>
</feature>
<dbReference type="RefSeq" id="WP_205181469.1">
    <property type="nucleotide sequence ID" value="NZ_BMFK01000001.1"/>
</dbReference>
<feature type="transmembrane region" description="Helical" evidence="1">
    <location>
        <begin position="226"/>
        <end position="242"/>
    </location>
</feature>
<accession>A0A917AQW1</accession>
<evidence type="ECO:0000313" key="2">
    <source>
        <dbReference type="EMBL" id="GGE68930.1"/>
    </source>
</evidence>
<protein>
    <submittedName>
        <fullName evidence="2">Uncharacterized protein</fullName>
    </submittedName>
</protein>
<feature type="transmembrane region" description="Helical" evidence="1">
    <location>
        <begin position="110"/>
        <end position="127"/>
    </location>
</feature>
<dbReference type="EMBL" id="BMFK01000001">
    <property type="protein sequence ID" value="GGE68930.1"/>
    <property type="molecule type" value="Genomic_DNA"/>
</dbReference>
<reference evidence="2" key="1">
    <citation type="journal article" date="2014" name="Int. J. Syst. Evol. Microbiol.">
        <title>Complete genome sequence of Corynebacterium casei LMG S-19264T (=DSM 44701T), isolated from a smear-ripened cheese.</title>
        <authorList>
            <consortium name="US DOE Joint Genome Institute (JGI-PGF)"/>
            <person name="Walter F."/>
            <person name="Albersmeier A."/>
            <person name="Kalinowski J."/>
            <person name="Ruckert C."/>
        </authorList>
    </citation>
    <scope>NUCLEOTIDE SEQUENCE</scope>
    <source>
        <strain evidence="2">CGMCC 1.12698</strain>
    </source>
</reference>
<feature type="transmembrane region" description="Helical" evidence="1">
    <location>
        <begin position="31"/>
        <end position="53"/>
    </location>
</feature>
<sequence>MFRSLSLYFIMFPAIIIGAIAMNAHHVSPSIWGQNIVILLVGILVFSFILSINKTAGRQTVPAIIYLLIAPFLNSGMEGVHRWVSLGPVHLYVASIFIPLLLIQLWKWQNWWMPFSITVGIAILLFLHPDASQLSAFLIAMSILLWNKTSNKWLRFMMLGVTILFISLSWIFIDHLPPVAHVEDILYLVAEMGTGWLIAGVLSLFLLPLPFLCFPPETDKRLSQSLGIYITVIILSTFLGNFPMPLMGFGVSPIIGYFIALTWYIREKAPLT</sequence>
<organism evidence="2 3">
    <name type="scientific">Priestia taiwanensis</name>
    <dbReference type="NCBI Taxonomy" id="1347902"/>
    <lineage>
        <taxon>Bacteria</taxon>
        <taxon>Bacillati</taxon>
        <taxon>Bacillota</taxon>
        <taxon>Bacilli</taxon>
        <taxon>Bacillales</taxon>
        <taxon>Bacillaceae</taxon>
        <taxon>Priestia</taxon>
    </lineage>
</organism>
<proteinExistence type="predicted"/>
<dbReference type="Proteomes" id="UP000605259">
    <property type="component" value="Unassembled WGS sequence"/>
</dbReference>
<reference evidence="2" key="2">
    <citation type="submission" date="2020-09" db="EMBL/GenBank/DDBJ databases">
        <authorList>
            <person name="Sun Q."/>
            <person name="Zhou Y."/>
        </authorList>
    </citation>
    <scope>NUCLEOTIDE SEQUENCE</scope>
    <source>
        <strain evidence="2">CGMCC 1.12698</strain>
    </source>
</reference>
<gene>
    <name evidence="2" type="ORF">GCM10007140_18750</name>
</gene>
<keyword evidence="3" id="KW-1185">Reference proteome</keyword>
<feature type="transmembrane region" description="Helical" evidence="1">
    <location>
        <begin position="248"/>
        <end position="265"/>
    </location>
</feature>
<feature type="transmembrane region" description="Helical" evidence="1">
    <location>
        <begin position="83"/>
        <end position="103"/>
    </location>
</feature>
<feature type="transmembrane region" description="Helical" evidence="1">
    <location>
        <begin position="7"/>
        <end position="25"/>
    </location>
</feature>
<keyword evidence="1" id="KW-1133">Transmembrane helix</keyword>
<keyword evidence="1" id="KW-0812">Transmembrane</keyword>
<evidence type="ECO:0000256" key="1">
    <source>
        <dbReference type="SAM" id="Phobius"/>
    </source>
</evidence>
<name>A0A917AQW1_9BACI</name>
<dbReference type="AlphaFoldDB" id="A0A917AQW1"/>
<keyword evidence="1" id="KW-0472">Membrane</keyword>